<dbReference type="InterPro" id="IPR021352">
    <property type="entry name" value="DUF2971"/>
</dbReference>
<dbReference type="Proteomes" id="UP000305041">
    <property type="component" value="Unassembled WGS sequence"/>
</dbReference>
<evidence type="ECO:0000313" key="2">
    <source>
        <dbReference type="Proteomes" id="UP000305041"/>
    </source>
</evidence>
<name>A0ABY2UXU1_9RHOB</name>
<evidence type="ECO:0000313" key="1">
    <source>
        <dbReference type="EMBL" id="TLP67692.1"/>
    </source>
</evidence>
<accession>A0ABY2UXU1</accession>
<proteinExistence type="predicted"/>
<keyword evidence="2" id="KW-1185">Reference proteome</keyword>
<protein>
    <submittedName>
        <fullName evidence="1">DUF2971 domain-containing protein</fullName>
    </submittedName>
</protein>
<gene>
    <name evidence="1" type="ORF">FEE96_03935</name>
</gene>
<dbReference type="EMBL" id="VAUA01000002">
    <property type="protein sequence ID" value="TLP67692.1"/>
    <property type="molecule type" value="Genomic_DNA"/>
</dbReference>
<reference evidence="1 2" key="1">
    <citation type="submission" date="2019-05" db="EMBL/GenBank/DDBJ databases">
        <title>Draft genome sequence of Pelagicola sp. DSW4-44.</title>
        <authorList>
            <person name="Oh J."/>
        </authorList>
    </citation>
    <scope>NUCLEOTIDE SEQUENCE [LARGE SCALE GENOMIC DNA]</scope>
    <source>
        <strain evidence="1 2">DSW4-44</strain>
    </source>
</reference>
<sequence length="321" mass="36495">MNDQEIKIREVFFPFLARQLDKITDESTDFVHYTSAEASLSIIQKQEVWMRSAVVMNDFSEVQHGQNCLTAAWNQSELGGRIRAVLDRCQEGLSAVFEKTMNERLDEQFTQSYIISISEHGDSEGLENKFGRLSMWRAYGGNTNVAFVFNNAPFISDSNALNAFTSPVLYTSPEGFLDYFREVVEGLENNFDLLTELGPELVSQTLFSAFHFSILSAKHPGFSEEREWRVLHCPTLWPSDRLQSHIQCISGVPQKIFKLKLEDYPDEGFVGATLPELIKEIIIGPTQDPYPIYDALAFELQKAGVDDAYAKIRISDIPLRR</sequence>
<comment type="caution">
    <text evidence="1">The sequence shown here is derived from an EMBL/GenBank/DDBJ whole genome shotgun (WGS) entry which is preliminary data.</text>
</comment>
<dbReference type="RefSeq" id="WP_138161721.1">
    <property type="nucleotide sequence ID" value="NZ_VAUA01000002.1"/>
</dbReference>
<organism evidence="1 2">
    <name type="scientific">Parasedimentitalea maritima</name>
    <dbReference type="NCBI Taxonomy" id="2578117"/>
    <lineage>
        <taxon>Bacteria</taxon>
        <taxon>Pseudomonadati</taxon>
        <taxon>Pseudomonadota</taxon>
        <taxon>Alphaproteobacteria</taxon>
        <taxon>Rhodobacterales</taxon>
        <taxon>Paracoccaceae</taxon>
        <taxon>Parasedimentitalea</taxon>
    </lineage>
</organism>
<dbReference type="Pfam" id="PF11185">
    <property type="entry name" value="DUF2971"/>
    <property type="match status" value="1"/>
</dbReference>